<keyword evidence="2" id="KW-0012">Acyltransferase</keyword>
<dbReference type="InterPro" id="IPR050680">
    <property type="entry name" value="YpeA/RimI_acetyltransf"/>
</dbReference>
<dbReference type="InterPro" id="IPR000182">
    <property type="entry name" value="GNAT_dom"/>
</dbReference>
<sequence>MMTIRAAGERDASSLARLILLAIQDIAYQLTGESSERDVLRQLEAFIDAEGNRFSRSCILAKVENGIPVGMILCYHGSDAERLYKPVLEHLSRKSGNPAITIDDEADEDEYYIDAIAVDPSQQGKGYAKQLIAAAENRARELGHDKIALNVDQTNEGAHALYVKLGYRADKEIKIHDKPFWHMVKSLS</sequence>
<proteinExistence type="predicted"/>
<dbReference type="InterPro" id="IPR016181">
    <property type="entry name" value="Acyl_CoA_acyltransferase"/>
</dbReference>
<dbReference type="PROSITE" id="PS51186">
    <property type="entry name" value="GNAT"/>
    <property type="match status" value="1"/>
</dbReference>
<dbReference type="RefSeq" id="WP_220377047.1">
    <property type="nucleotide sequence ID" value="NZ_QRDZ01000002.1"/>
</dbReference>
<dbReference type="SUPFAM" id="SSF55729">
    <property type="entry name" value="Acyl-CoA N-acyltransferases (Nat)"/>
    <property type="match status" value="1"/>
</dbReference>
<reference evidence="4 5" key="1">
    <citation type="submission" date="2018-07" db="EMBL/GenBank/DDBJ databases">
        <title>Genomic Encyclopedia of Type Strains, Phase III (KMG-III): the genomes of soil and plant-associated and newly described type strains.</title>
        <authorList>
            <person name="Whitman W."/>
        </authorList>
    </citation>
    <scope>NUCLEOTIDE SEQUENCE [LARGE SCALE GENOMIC DNA]</scope>
    <source>
        <strain evidence="4 5">CECT 7287</strain>
    </source>
</reference>
<accession>A0A3D9KMR0</accession>
<dbReference type="PANTHER" id="PTHR43420">
    <property type="entry name" value="ACETYLTRANSFERASE"/>
    <property type="match status" value="1"/>
</dbReference>
<evidence type="ECO:0000313" key="4">
    <source>
        <dbReference type="EMBL" id="RED87766.1"/>
    </source>
</evidence>
<dbReference type="Pfam" id="PF00583">
    <property type="entry name" value="Acetyltransf_1"/>
    <property type="match status" value="1"/>
</dbReference>
<dbReference type="GO" id="GO:0016747">
    <property type="term" value="F:acyltransferase activity, transferring groups other than amino-acyl groups"/>
    <property type="evidence" value="ECO:0007669"/>
    <property type="project" value="InterPro"/>
</dbReference>
<evidence type="ECO:0000256" key="1">
    <source>
        <dbReference type="ARBA" id="ARBA00022679"/>
    </source>
</evidence>
<protein>
    <submittedName>
        <fullName evidence="4">Acetyltransferase (GNAT) family protein</fullName>
    </submittedName>
</protein>
<name>A0A3D9KMR0_9BACL</name>
<evidence type="ECO:0000256" key="2">
    <source>
        <dbReference type="ARBA" id="ARBA00023315"/>
    </source>
</evidence>
<evidence type="ECO:0000259" key="3">
    <source>
        <dbReference type="PROSITE" id="PS51186"/>
    </source>
</evidence>
<organism evidence="4 5">
    <name type="scientific">Cohnella phaseoli</name>
    <dbReference type="NCBI Taxonomy" id="456490"/>
    <lineage>
        <taxon>Bacteria</taxon>
        <taxon>Bacillati</taxon>
        <taxon>Bacillota</taxon>
        <taxon>Bacilli</taxon>
        <taxon>Bacillales</taxon>
        <taxon>Paenibacillaceae</taxon>
        <taxon>Cohnella</taxon>
    </lineage>
</organism>
<feature type="domain" description="N-acetyltransferase" evidence="3">
    <location>
        <begin position="2"/>
        <end position="188"/>
    </location>
</feature>
<keyword evidence="5" id="KW-1185">Reference proteome</keyword>
<evidence type="ECO:0000313" key="5">
    <source>
        <dbReference type="Proteomes" id="UP000256977"/>
    </source>
</evidence>
<dbReference type="Proteomes" id="UP000256977">
    <property type="component" value="Unassembled WGS sequence"/>
</dbReference>
<gene>
    <name evidence="4" type="ORF">DFP98_102248</name>
</gene>
<dbReference type="Gene3D" id="3.40.630.30">
    <property type="match status" value="1"/>
</dbReference>
<keyword evidence="1 4" id="KW-0808">Transferase</keyword>
<comment type="caution">
    <text evidence="4">The sequence shown here is derived from an EMBL/GenBank/DDBJ whole genome shotgun (WGS) entry which is preliminary data.</text>
</comment>
<dbReference type="EMBL" id="QRDZ01000002">
    <property type="protein sequence ID" value="RED87766.1"/>
    <property type="molecule type" value="Genomic_DNA"/>
</dbReference>
<dbReference type="CDD" id="cd04301">
    <property type="entry name" value="NAT_SF"/>
    <property type="match status" value="1"/>
</dbReference>
<dbReference type="AlphaFoldDB" id="A0A3D9KMR0"/>